<dbReference type="InterPro" id="IPR017853">
    <property type="entry name" value="GH"/>
</dbReference>
<dbReference type="Pfam" id="PF02055">
    <property type="entry name" value="Glyco_hydro_30"/>
    <property type="match status" value="1"/>
</dbReference>
<dbReference type="WBParaSite" id="ACRNAN_scaffold549.g17351.t1">
    <property type="protein sequence ID" value="ACRNAN_scaffold549.g17351.t1"/>
    <property type="gene ID" value="ACRNAN_scaffold549.g17351"/>
</dbReference>
<evidence type="ECO:0000259" key="8">
    <source>
        <dbReference type="Pfam" id="PF17189"/>
    </source>
</evidence>
<proteinExistence type="inferred from homology"/>
<dbReference type="InterPro" id="IPR001139">
    <property type="entry name" value="Glyco_hydro_30"/>
</dbReference>
<dbReference type="PANTHER" id="PTHR11069">
    <property type="entry name" value="GLUCOSYLCERAMIDASE"/>
    <property type="match status" value="1"/>
</dbReference>
<keyword evidence="4" id="KW-0732">Signal</keyword>
<dbReference type="InterPro" id="IPR033453">
    <property type="entry name" value="Glyco_hydro_30_TIM-barrel"/>
</dbReference>
<dbReference type="Pfam" id="PF17189">
    <property type="entry name" value="Glyco_hydro_30C"/>
    <property type="match status" value="1"/>
</dbReference>
<dbReference type="AlphaFoldDB" id="A0A914E5G8"/>
<keyword evidence="6" id="KW-0326">Glycosidase</keyword>
<dbReference type="SUPFAM" id="SSF51445">
    <property type="entry name" value="(Trans)glycosidases"/>
    <property type="match status" value="1"/>
</dbReference>
<evidence type="ECO:0000313" key="10">
    <source>
        <dbReference type="WBParaSite" id="ACRNAN_scaffold549.g17351.t1"/>
    </source>
</evidence>
<accession>A0A914E5G8</accession>
<evidence type="ECO:0000256" key="5">
    <source>
        <dbReference type="ARBA" id="ARBA00022801"/>
    </source>
</evidence>
<comment type="catalytic activity">
    <reaction evidence="1">
        <text>a beta-D-glucosyl-(1&lt;-&gt;1')-N-acylsphing-4-enine + H2O = an N-acylsphing-4-enine + D-glucose</text>
        <dbReference type="Rhea" id="RHEA:13269"/>
        <dbReference type="ChEBI" id="CHEBI:4167"/>
        <dbReference type="ChEBI" id="CHEBI:15377"/>
        <dbReference type="ChEBI" id="CHEBI:22801"/>
        <dbReference type="ChEBI" id="CHEBI:52639"/>
        <dbReference type="EC" id="3.2.1.45"/>
    </reaction>
    <physiologicalReaction direction="left-to-right" evidence="1">
        <dbReference type="Rhea" id="RHEA:13270"/>
    </physiologicalReaction>
</comment>
<keyword evidence="6" id="KW-0746">Sphingolipid metabolism</keyword>
<name>A0A914E5G8_9BILA</name>
<evidence type="ECO:0000256" key="3">
    <source>
        <dbReference type="ARBA" id="ARBA00012658"/>
    </source>
</evidence>
<dbReference type="Proteomes" id="UP000887540">
    <property type="component" value="Unplaced"/>
</dbReference>
<organism evidence="9 10">
    <name type="scientific">Acrobeloides nanus</name>
    <dbReference type="NCBI Taxonomy" id="290746"/>
    <lineage>
        <taxon>Eukaryota</taxon>
        <taxon>Metazoa</taxon>
        <taxon>Ecdysozoa</taxon>
        <taxon>Nematoda</taxon>
        <taxon>Chromadorea</taxon>
        <taxon>Rhabditida</taxon>
        <taxon>Tylenchina</taxon>
        <taxon>Cephalobomorpha</taxon>
        <taxon>Cephaloboidea</taxon>
        <taxon>Cephalobidae</taxon>
        <taxon>Acrobeloides</taxon>
    </lineage>
</organism>
<dbReference type="InterPro" id="IPR033452">
    <property type="entry name" value="GH30_C"/>
</dbReference>
<sequence>MKTNDQEGHGGHLINNASYYQTWSNYFVRFFEEYSKNGVTFWGVTMQNEPVASSSFQSMLFNSSQERDFAKNYWGQTMRSNPTTNNLKLMILDDNRQRVTDYTDTVFNDTDSSKYIDGCAIHWYNDDATRPESLTTTHEKHPDKFLLYTEACNEGGVKPGQWSQADNYMKHIMPVLQNWVVGWTDWNLCLDPRGGPNWDNNFVDSPIIVSNTSNEFEKQPMYYALGHIAKFIVPDSVMIANHISGLNSNTKQLIESIAAVNPAGQKVIVINNRDVATSYPVSIVNKKGAVLNLNLEASSFTSIVYSD</sequence>
<keyword evidence="9" id="KW-1185">Reference proteome</keyword>
<keyword evidence="6" id="KW-0443">Lipid metabolism</keyword>
<keyword evidence="5 6" id="KW-0378">Hydrolase</keyword>
<reference evidence="10" key="1">
    <citation type="submission" date="2022-11" db="UniProtKB">
        <authorList>
            <consortium name="WormBaseParasite"/>
        </authorList>
    </citation>
    <scope>IDENTIFICATION</scope>
</reference>
<evidence type="ECO:0000259" key="7">
    <source>
        <dbReference type="Pfam" id="PF02055"/>
    </source>
</evidence>
<evidence type="ECO:0000256" key="4">
    <source>
        <dbReference type="ARBA" id="ARBA00022729"/>
    </source>
</evidence>
<evidence type="ECO:0000256" key="2">
    <source>
        <dbReference type="ARBA" id="ARBA00005382"/>
    </source>
</evidence>
<feature type="domain" description="Glycosyl hydrolase family 30 TIM-barrel" evidence="7">
    <location>
        <begin position="3"/>
        <end position="232"/>
    </location>
</feature>
<dbReference type="Gene3D" id="3.20.20.80">
    <property type="entry name" value="Glycosidases"/>
    <property type="match status" value="1"/>
</dbReference>
<feature type="domain" description="Glycosyl hydrolase family 30 beta sandwich" evidence="8">
    <location>
        <begin position="248"/>
        <end position="302"/>
    </location>
</feature>
<protein>
    <recommendedName>
        <fullName evidence="3 6">Glucosylceramidase</fullName>
        <ecNumber evidence="3 6">3.2.1.45</ecNumber>
    </recommendedName>
</protein>
<dbReference type="GO" id="GO:0016020">
    <property type="term" value="C:membrane"/>
    <property type="evidence" value="ECO:0007669"/>
    <property type="project" value="GOC"/>
</dbReference>
<dbReference type="PANTHER" id="PTHR11069:SF23">
    <property type="entry name" value="LYSOSOMAL ACID GLUCOSYLCERAMIDASE"/>
    <property type="match status" value="1"/>
</dbReference>
<dbReference type="GO" id="GO:0006680">
    <property type="term" value="P:glucosylceramide catabolic process"/>
    <property type="evidence" value="ECO:0007669"/>
    <property type="project" value="TreeGrafter"/>
</dbReference>
<comment type="similarity">
    <text evidence="2 6">Belongs to the glycosyl hydrolase 30 family.</text>
</comment>
<dbReference type="GO" id="GO:0004348">
    <property type="term" value="F:glucosylceramidase activity"/>
    <property type="evidence" value="ECO:0007669"/>
    <property type="project" value="UniProtKB-EC"/>
</dbReference>
<dbReference type="PRINTS" id="PR00843">
    <property type="entry name" value="GLHYDRLASE30"/>
</dbReference>
<evidence type="ECO:0000256" key="1">
    <source>
        <dbReference type="ARBA" id="ARBA00001013"/>
    </source>
</evidence>
<dbReference type="EC" id="3.2.1.45" evidence="3 6"/>
<evidence type="ECO:0000256" key="6">
    <source>
        <dbReference type="RuleBase" id="RU361188"/>
    </source>
</evidence>
<evidence type="ECO:0000313" key="9">
    <source>
        <dbReference type="Proteomes" id="UP000887540"/>
    </source>
</evidence>